<comment type="caution">
    <text evidence="1">The sequence shown here is derived from an EMBL/GenBank/DDBJ whole genome shotgun (WGS) entry which is preliminary data.</text>
</comment>
<reference evidence="1" key="1">
    <citation type="submission" date="2020-04" db="EMBL/GenBank/DDBJ databases">
        <authorList>
            <person name="Alioto T."/>
            <person name="Alioto T."/>
            <person name="Gomez Garrido J."/>
        </authorList>
    </citation>
    <scope>NUCLEOTIDE SEQUENCE</scope>
    <source>
        <strain evidence="1">A484AB</strain>
    </source>
</reference>
<accession>A0A7D9DYQ6</accession>
<protein>
    <submittedName>
        <fullName evidence="1">Uncharacterized protein</fullName>
    </submittedName>
</protein>
<organism evidence="1 2">
    <name type="scientific">Paramuricea clavata</name>
    <name type="common">Red gorgonian</name>
    <name type="synonym">Violescent sea-whip</name>
    <dbReference type="NCBI Taxonomy" id="317549"/>
    <lineage>
        <taxon>Eukaryota</taxon>
        <taxon>Metazoa</taxon>
        <taxon>Cnidaria</taxon>
        <taxon>Anthozoa</taxon>
        <taxon>Octocorallia</taxon>
        <taxon>Malacalcyonacea</taxon>
        <taxon>Plexauridae</taxon>
        <taxon>Paramuricea</taxon>
    </lineage>
</organism>
<evidence type="ECO:0000313" key="1">
    <source>
        <dbReference type="EMBL" id="CAB3996452.1"/>
    </source>
</evidence>
<dbReference type="EMBL" id="CACRXK020002872">
    <property type="protein sequence ID" value="CAB3996452.1"/>
    <property type="molecule type" value="Genomic_DNA"/>
</dbReference>
<dbReference type="AlphaFoldDB" id="A0A7D9DYQ6"/>
<keyword evidence="2" id="KW-1185">Reference proteome</keyword>
<name>A0A7D9DYQ6_PARCT</name>
<gene>
    <name evidence="1" type="ORF">PACLA_8A071851</name>
</gene>
<feature type="non-terminal residue" evidence="1">
    <location>
        <position position="164"/>
    </location>
</feature>
<evidence type="ECO:0000313" key="2">
    <source>
        <dbReference type="Proteomes" id="UP001152795"/>
    </source>
</evidence>
<sequence>MALKQNKPYPSGKSNQLKLSNCTNQSCFFAHCNQSEEENLLGNQIRIVTCEPSSKYVTWSSVKTPSCSQVLTEEIWIESLRRIHKNSKELIQGFIKTLLSKTNLGEKKKEILTIPSHVFIEFSSNIAQEKGAALNTTNLGEKKQEILTIPCHVLRRSDAKLQTD</sequence>
<proteinExistence type="predicted"/>
<dbReference type="Proteomes" id="UP001152795">
    <property type="component" value="Unassembled WGS sequence"/>
</dbReference>